<name>A0A813FQ79_POLGL</name>
<feature type="non-terminal residue" evidence="1">
    <location>
        <position position="197"/>
    </location>
</feature>
<proteinExistence type="predicted"/>
<organism evidence="1 2">
    <name type="scientific">Polarella glacialis</name>
    <name type="common">Dinoflagellate</name>
    <dbReference type="NCBI Taxonomy" id="89957"/>
    <lineage>
        <taxon>Eukaryota</taxon>
        <taxon>Sar</taxon>
        <taxon>Alveolata</taxon>
        <taxon>Dinophyceae</taxon>
        <taxon>Suessiales</taxon>
        <taxon>Suessiaceae</taxon>
        <taxon>Polarella</taxon>
    </lineage>
</organism>
<reference evidence="1" key="1">
    <citation type="submission" date="2021-02" db="EMBL/GenBank/DDBJ databases">
        <authorList>
            <person name="Dougan E. K."/>
            <person name="Rhodes N."/>
            <person name="Thang M."/>
            <person name="Chan C."/>
        </authorList>
    </citation>
    <scope>NUCLEOTIDE SEQUENCE</scope>
</reference>
<gene>
    <name evidence="1" type="ORF">PGLA1383_LOCUS32066</name>
</gene>
<protein>
    <submittedName>
        <fullName evidence="1">Uncharacterized protein</fullName>
    </submittedName>
</protein>
<evidence type="ECO:0000313" key="1">
    <source>
        <dbReference type="EMBL" id="CAE8614342.1"/>
    </source>
</evidence>
<comment type="caution">
    <text evidence="1">The sequence shown here is derived from an EMBL/GenBank/DDBJ whole genome shotgun (WGS) entry which is preliminary data.</text>
</comment>
<dbReference type="EMBL" id="CAJNNV010025409">
    <property type="protein sequence ID" value="CAE8614342.1"/>
    <property type="molecule type" value="Genomic_DNA"/>
</dbReference>
<dbReference type="Proteomes" id="UP000654075">
    <property type="component" value="Unassembled WGS sequence"/>
</dbReference>
<dbReference type="AlphaFoldDB" id="A0A813FQ79"/>
<sequence>MAGQRIKRSVTDLPSNRLSAISQVVLDRQLGIPSLAAVRSERKSILSTASTRATSNDSLHAARFADDEKRDGDARLRAAGLSGPDDDSPSPPMMMPEIPDIQQLAIHDQEDSGMKLQRSPSVYAADDFCRLPTFCPGSETQQPPGSVLLPPLMQEPKPPDVEELSLYQRSQTNHLVKNREPFDQSKASLILSHTPFF</sequence>
<keyword evidence="2" id="KW-1185">Reference proteome</keyword>
<accession>A0A813FQ79</accession>
<evidence type="ECO:0000313" key="2">
    <source>
        <dbReference type="Proteomes" id="UP000654075"/>
    </source>
</evidence>